<evidence type="ECO:0000256" key="1">
    <source>
        <dbReference type="ARBA" id="ARBA00023125"/>
    </source>
</evidence>
<dbReference type="PANTHER" id="PTHR43479:SF11">
    <property type="entry name" value="ACREF_ENVCD OPERON REPRESSOR-RELATED"/>
    <property type="match status" value="1"/>
</dbReference>
<dbReference type="OrthoDB" id="9785164at2"/>
<organism evidence="4 5">
    <name type="scientific">Kosmotoga pacifica</name>
    <dbReference type="NCBI Taxonomy" id="1330330"/>
    <lineage>
        <taxon>Bacteria</taxon>
        <taxon>Thermotogati</taxon>
        <taxon>Thermotogota</taxon>
        <taxon>Thermotogae</taxon>
        <taxon>Kosmotogales</taxon>
        <taxon>Kosmotogaceae</taxon>
        <taxon>Kosmotoga</taxon>
    </lineage>
</organism>
<dbReference type="GO" id="GO:0003677">
    <property type="term" value="F:DNA binding"/>
    <property type="evidence" value="ECO:0007669"/>
    <property type="project" value="UniProtKB-UniRule"/>
</dbReference>
<feature type="DNA-binding region" description="H-T-H motif" evidence="2">
    <location>
        <begin position="24"/>
        <end position="43"/>
    </location>
</feature>
<dbReference type="InterPro" id="IPR041490">
    <property type="entry name" value="KstR2_TetR_C"/>
</dbReference>
<accession>A0A0G2ZE93</accession>
<dbReference type="Proteomes" id="UP000035159">
    <property type="component" value="Chromosome"/>
</dbReference>
<dbReference type="AlphaFoldDB" id="A0A0G2ZE93"/>
<dbReference type="SUPFAM" id="SSF46689">
    <property type="entry name" value="Homeodomain-like"/>
    <property type="match status" value="1"/>
</dbReference>
<dbReference type="InterPro" id="IPR036271">
    <property type="entry name" value="Tet_transcr_reg_TetR-rel_C_sf"/>
</dbReference>
<dbReference type="PANTHER" id="PTHR43479">
    <property type="entry name" value="ACREF/ENVCD OPERON REPRESSOR-RELATED"/>
    <property type="match status" value="1"/>
</dbReference>
<protein>
    <submittedName>
        <fullName evidence="4">TetR family transcriptional regulator</fullName>
    </submittedName>
</protein>
<evidence type="ECO:0000259" key="3">
    <source>
        <dbReference type="PROSITE" id="PS50977"/>
    </source>
</evidence>
<dbReference type="Pfam" id="PF00440">
    <property type="entry name" value="TetR_N"/>
    <property type="match status" value="1"/>
</dbReference>
<dbReference type="PRINTS" id="PR00455">
    <property type="entry name" value="HTHTETR"/>
</dbReference>
<keyword evidence="5" id="KW-1185">Reference proteome</keyword>
<gene>
    <name evidence="4" type="ORF">IX53_10050</name>
</gene>
<dbReference type="InterPro" id="IPR001647">
    <property type="entry name" value="HTH_TetR"/>
</dbReference>
<evidence type="ECO:0000313" key="4">
    <source>
        <dbReference type="EMBL" id="AKI98366.1"/>
    </source>
</evidence>
<dbReference type="EMBL" id="CP011232">
    <property type="protein sequence ID" value="AKI98366.1"/>
    <property type="molecule type" value="Genomic_DNA"/>
</dbReference>
<proteinExistence type="predicted"/>
<dbReference type="KEGG" id="kpf:IX53_10050"/>
<name>A0A0G2ZE93_9BACT</name>
<evidence type="ECO:0000313" key="5">
    <source>
        <dbReference type="Proteomes" id="UP000035159"/>
    </source>
</evidence>
<keyword evidence="1 2" id="KW-0238">DNA-binding</keyword>
<dbReference type="Gene3D" id="1.10.357.10">
    <property type="entry name" value="Tetracycline Repressor, domain 2"/>
    <property type="match status" value="1"/>
</dbReference>
<dbReference type="InterPro" id="IPR009057">
    <property type="entry name" value="Homeodomain-like_sf"/>
</dbReference>
<dbReference type="InterPro" id="IPR050624">
    <property type="entry name" value="HTH-type_Tx_Regulator"/>
</dbReference>
<dbReference type="Gene3D" id="1.10.10.60">
    <property type="entry name" value="Homeodomain-like"/>
    <property type="match status" value="1"/>
</dbReference>
<feature type="domain" description="HTH tetR-type" evidence="3">
    <location>
        <begin position="1"/>
        <end position="61"/>
    </location>
</feature>
<sequence length="189" mass="22120">MSTREKILMAARKAFAEKGHDGVSMSEIASNAGVKKALIYYYFPSKEDLYYEVWRYSLDELEEHIFREVENENVYVKKIKRLLKAYVDFVTNKKEIIKIIQREKENLTRKDQEMWKKVHKRYIEFRDKISGLIEMGKSDKKILEVVDSEVAAELILNGLNATVDPDKLNGIREIIWRGLINSDNEKAGD</sequence>
<evidence type="ECO:0000256" key="2">
    <source>
        <dbReference type="PROSITE-ProRule" id="PRU00335"/>
    </source>
</evidence>
<dbReference type="PROSITE" id="PS50977">
    <property type="entry name" value="HTH_TETR_2"/>
    <property type="match status" value="1"/>
</dbReference>
<reference evidence="4 5" key="1">
    <citation type="submission" date="2015-04" db="EMBL/GenBank/DDBJ databases">
        <title>Complete Genome Sequence of Kosmotoga pacifica SLHLJ1.</title>
        <authorList>
            <person name="Jiang L.J."/>
            <person name="Shao Z.Z."/>
            <person name="Jebbar M."/>
        </authorList>
    </citation>
    <scope>NUCLEOTIDE SEQUENCE [LARGE SCALE GENOMIC DNA]</scope>
    <source>
        <strain evidence="4 5">SLHLJ1</strain>
    </source>
</reference>
<dbReference type="STRING" id="1330330.IX53_10050"/>
<dbReference type="SUPFAM" id="SSF48498">
    <property type="entry name" value="Tetracyclin repressor-like, C-terminal domain"/>
    <property type="match status" value="1"/>
</dbReference>
<dbReference type="Pfam" id="PF17932">
    <property type="entry name" value="TetR_C_24"/>
    <property type="match status" value="1"/>
</dbReference>
<dbReference type="PATRIC" id="fig|1330330.3.peg.2049"/>